<accession>A0A086ZNU5</accession>
<name>A0A086ZNU5_9BIFI</name>
<dbReference type="AlphaFoldDB" id="A0A086ZNU5"/>
<comment type="caution">
    <text evidence="2">The sequence shown here is derived from an EMBL/GenBank/DDBJ whole genome shotgun (WGS) entry which is preliminary data.</text>
</comment>
<evidence type="ECO:0000313" key="3">
    <source>
        <dbReference type="Proteomes" id="UP000029093"/>
    </source>
</evidence>
<proteinExistence type="predicted"/>
<evidence type="ECO:0000256" key="1">
    <source>
        <dbReference type="SAM" id="MobiDB-lite"/>
    </source>
</evidence>
<dbReference type="GeneID" id="303203522"/>
<dbReference type="OrthoDB" id="3238529at2"/>
<evidence type="ECO:0000313" key="2">
    <source>
        <dbReference type="EMBL" id="KFI48195.1"/>
    </source>
</evidence>
<gene>
    <name evidence="2" type="ORF">BBOU_0323</name>
</gene>
<keyword evidence="3" id="KW-1185">Reference proteome</keyword>
<dbReference type="EMBL" id="JGYQ01000007">
    <property type="protein sequence ID" value="KFI48195.1"/>
    <property type="molecule type" value="Genomic_DNA"/>
</dbReference>
<protein>
    <submittedName>
        <fullName evidence="2">Zinc finger protein</fullName>
    </submittedName>
</protein>
<dbReference type="RefSeq" id="WP_026502470.1">
    <property type="nucleotide sequence ID" value="NZ_JGYQ01000007.1"/>
</dbReference>
<reference evidence="2 3" key="1">
    <citation type="submission" date="2014-03" db="EMBL/GenBank/DDBJ databases">
        <title>Genomics of Bifidobacteria.</title>
        <authorList>
            <person name="Ventura M."/>
            <person name="Milani C."/>
            <person name="Lugli G.A."/>
        </authorList>
    </citation>
    <scope>NUCLEOTIDE SEQUENCE [LARGE SCALE GENOMIC DNA]</scope>
    <source>
        <strain evidence="2 3">LMG 10736</strain>
    </source>
</reference>
<feature type="compositionally biased region" description="Basic residues" evidence="1">
    <location>
        <begin position="104"/>
        <end position="118"/>
    </location>
</feature>
<feature type="compositionally biased region" description="Basic and acidic residues" evidence="1">
    <location>
        <begin position="152"/>
        <end position="166"/>
    </location>
</feature>
<feature type="compositionally biased region" description="Polar residues" evidence="1">
    <location>
        <begin position="136"/>
        <end position="149"/>
    </location>
</feature>
<organism evidence="2 3">
    <name type="scientific">Bifidobacterium boum</name>
    <dbReference type="NCBI Taxonomy" id="78343"/>
    <lineage>
        <taxon>Bacteria</taxon>
        <taxon>Bacillati</taxon>
        <taxon>Actinomycetota</taxon>
        <taxon>Actinomycetes</taxon>
        <taxon>Bifidobacteriales</taxon>
        <taxon>Bifidobacteriaceae</taxon>
        <taxon>Bifidobacterium</taxon>
    </lineage>
</organism>
<dbReference type="Proteomes" id="UP000029093">
    <property type="component" value="Unassembled WGS sequence"/>
</dbReference>
<sequence>MWFIIDDQMADDRRIRRLPLATVGLWVKLCVIHSKGVSMQAKDPAAYPGHFDKLDLKDAGGTMKQLQQLIDSGLMEEHDGGWRPVYAEGICREPRVLTEEQREARRKAGSKGGRRKAANQKAKQTSGDLPEKSQANEEQNSSETGSKPSSKLLEDSQAKTWHKTDTDTDTDIPSPTPPAGKPKQPATPESGFDHFAEAYPGSVGAKGRKTEAEARALYAAIAGNPVELTRLQTALRRYKHAVNDGQIRTGHIPRLNTWLRDQWETWAPEPITPTYQHKHTWNCEHVHQLMDPHEDEYDHTGSLRKGKPSEWWKACQACAEELNQQQTSKEKQ</sequence>
<feature type="region of interest" description="Disordered" evidence="1">
    <location>
        <begin position="98"/>
        <end position="205"/>
    </location>
</feature>